<evidence type="ECO:0000259" key="3">
    <source>
        <dbReference type="Pfam" id="PF05043"/>
    </source>
</evidence>
<dbReference type="InterPro" id="IPR050661">
    <property type="entry name" value="BglG_antiterminators"/>
</dbReference>
<dbReference type="OrthoDB" id="2192016at2"/>
<dbReference type="Proteomes" id="UP000181969">
    <property type="component" value="Unassembled WGS sequence"/>
</dbReference>
<accession>A0A1I4GN43</accession>
<evidence type="ECO:0000256" key="1">
    <source>
        <dbReference type="ARBA" id="ARBA00023015"/>
    </source>
</evidence>
<organism evidence="4 5">
    <name type="scientific">Lactococcus garvieae</name>
    <dbReference type="NCBI Taxonomy" id="1363"/>
    <lineage>
        <taxon>Bacteria</taxon>
        <taxon>Bacillati</taxon>
        <taxon>Bacillota</taxon>
        <taxon>Bacilli</taxon>
        <taxon>Lactobacillales</taxon>
        <taxon>Streptococcaceae</taxon>
        <taxon>Lactococcus</taxon>
    </lineage>
</organism>
<name>A0A1I4GN43_9LACT</name>
<protein>
    <submittedName>
        <fullName evidence="4">Mga helix-turn-helix domain-containing protein</fullName>
    </submittedName>
</protein>
<dbReference type="PANTHER" id="PTHR30185">
    <property type="entry name" value="CRYPTIC BETA-GLUCOSIDE BGL OPERON ANTITERMINATOR"/>
    <property type="match status" value="1"/>
</dbReference>
<reference evidence="4 5" key="1">
    <citation type="submission" date="2016-10" db="EMBL/GenBank/DDBJ databases">
        <authorList>
            <person name="de Groot N.N."/>
        </authorList>
    </citation>
    <scope>NUCLEOTIDE SEQUENCE [LARGE SCALE GENOMIC DNA]</scope>
    <source>
        <strain evidence="4 5">M79</strain>
    </source>
</reference>
<dbReference type="Gene3D" id="1.10.10.10">
    <property type="entry name" value="Winged helix-like DNA-binding domain superfamily/Winged helix DNA-binding domain"/>
    <property type="match status" value="1"/>
</dbReference>
<dbReference type="InterPro" id="IPR007737">
    <property type="entry name" value="Mga_HTH"/>
</dbReference>
<dbReference type="EMBL" id="FOTJ01000004">
    <property type="protein sequence ID" value="SFL30900.1"/>
    <property type="molecule type" value="Genomic_DNA"/>
</dbReference>
<gene>
    <name evidence="4" type="ORF">SAMN05216438_104133</name>
</gene>
<sequence>MNIEALLEKKEQIQVKILRQLVLKRDKVTAQELCDGVKLSRPSVESYLEDISYLGQMMGKPMEVLRQDNKLALNMAESQSLDEVISFLIQDSIKYRLLLLLLEQKNYMIFELAEALLVSESTLFRKIKELNKLLAEFELQIKNNKLVGEESQIRYFYYLLFDSLHPQFRPELLQVTKFQVDFILQLEETLKVNFSESSQDKLYRWLAITEKRRKLTDIQVTQSLEMKKIYQDDHLYQLLDSLFYQYIYDKQSKNNCETIFFYSFLLSFFILDKESYYRFDIFRSKKIPTVLLNISLRERMLNHYRPHRLGFEEEKAISYQLAQVNNKFAFFQGSLFTKSQEALLSHKQNWVDKSFQDLLDNLKEIALSYFPKTQDLPELIFGYRNALMLLELLSAQQLTVAYDLSDTPAYQIPMEHYLKNRLRAVEKIKLEHYHEGQSYDLLISSKRNDSRKFVYILSEFSSDYDFEELLSRIESLKKEKFQKKAILT</sequence>
<evidence type="ECO:0000313" key="5">
    <source>
        <dbReference type="Proteomes" id="UP000181969"/>
    </source>
</evidence>
<dbReference type="PANTHER" id="PTHR30185:SF18">
    <property type="entry name" value="TRANSCRIPTIONAL REGULATOR MTLR"/>
    <property type="match status" value="1"/>
</dbReference>
<feature type="domain" description="Mga helix-turn-helix" evidence="3">
    <location>
        <begin position="78"/>
        <end position="161"/>
    </location>
</feature>
<dbReference type="InterPro" id="IPR036388">
    <property type="entry name" value="WH-like_DNA-bd_sf"/>
</dbReference>
<evidence type="ECO:0000256" key="2">
    <source>
        <dbReference type="ARBA" id="ARBA00023163"/>
    </source>
</evidence>
<dbReference type="Pfam" id="PF05043">
    <property type="entry name" value="Mga"/>
    <property type="match status" value="1"/>
</dbReference>
<keyword evidence="1" id="KW-0805">Transcription regulation</keyword>
<proteinExistence type="predicted"/>
<dbReference type="AlphaFoldDB" id="A0A1I4GN43"/>
<dbReference type="RefSeq" id="WP_074751001.1">
    <property type="nucleotide sequence ID" value="NZ_CP141707.1"/>
</dbReference>
<keyword evidence="2" id="KW-0804">Transcription</keyword>
<evidence type="ECO:0000313" key="4">
    <source>
        <dbReference type="EMBL" id="SFL30900.1"/>
    </source>
</evidence>